<dbReference type="PANTHER" id="PTHR45229">
    <property type="entry name" value="CONSTITUTIVE ORNITHINE DECARBOXYLASE"/>
    <property type="match status" value="1"/>
</dbReference>
<evidence type="ECO:0000313" key="2">
    <source>
        <dbReference type="EMBL" id="MBS7676284.1"/>
    </source>
</evidence>
<dbReference type="Proteomes" id="UP001196338">
    <property type="component" value="Unassembled WGS sequence"/>
</dbReference>
<organism evidence="2 3">
    <name type="scientific">Vibrio cholerae</name>
    <dbReference type="NCBI Taxonomy" id="666"/>
    <lineage>
        <taxon>Bacteria</taxon>
        <taxon>Pseudomonadati</taxon>
        <taxon>Pseudomonadota</taxon>
        <taxon>Gammaproteobacteria</taxon>
        <taxon>Vibrionales</taxon>
        <taxon>Vibrionaceae</taxon>
        <taxon>Vibrio</taxon>
    </lineage>
</organism>
<gene>
    <name evidence="2" type="ORF">KIN13_23110</name>
</gene>
<dbReference type="GO" id="GO:0008792">
    <property type="term" value="F:arginine decarboxylase activity"/>
    <property type="evidence" value="ECO:0007669"/>
    <property type="project" value="UniProtKB-EC"/>
</dbReference>
<dbReference type="EC" id="4.1.1.19" evidence="2"/>
<feature type="domain" description="Orn/Lys/Arg decarboxylases family 1 pyridoxal-P attachment site" evidence="1">
    <location>
        <begin position="2"/>
        <end position="84"/>
    </location>
</feature>
<dbReference type="GO" id="GO:0030170">
    <property type="term" value="F:pyridoxal phosphate binding"/>
    <property type="evidence" value="ECO:0007669"/>
    <property type="project" value="TreeGrafter"/>
</dbReference>
<dbReference type="Pfam" id="PF01276">
    <property type="entry name" value="OKR_DC_1"/>
    <property type="match status" value="1"/>
</dbReference>
<name>A0AAW4KYR3_VIBCL</name>
<reference evidence="2" key="2">
    <citation type="submission" date="2023-08" db="EMBL/GenBank/DDBJ databases">
        <title>Vibrio cholerae Outbreaks in Tanzania Exemplify Founder Flush: Simultaneous Increases in Population Size and Genetic Diversity.</title>
        <authorList>
            <person name="Debes A.K."/>
            <person name="Mohammed A."/>
            <person name="Maseke I."/>
            <person name="Almeida M."/>
            <person name="Li S."/>
            <person name="Matimba H."/>
            <person name="Joachim A."/>
            <person name="Mizinduko M."/>
            <person name="Nyanga S."/>
            <person name="Kelly M."/>
            <person name="Kachwamba Y."/>
            <person name="Schaffer A.M."/>
            <person name="Nyanga A.S."/>
            <person name="Mghamba J."/>
            <person name="Mosha F.S."/>
            <person name="Sack D.A."/>
            <person name="Stine O.C."/>
        </authorList>
    </citation>
    <scope>NUCLEOTIDE SEQUENCE</scope>
    <source>
        <strain evidence="2">TDS0091212</strain>
    </source>
</reference>
<dbReference type="InterPro" id="IPR015421">
    <property type="entry name" value="PyrdxlP-dep_Trfase_major"/>
</dbReference>
<dbReference type="InterPro" id="IPR000310">
    <property type="entry name" value="Orn/Lys/Arg_deCO2ase_major_dom"/>
</dbReference>
<feature type="non-terminal residue" evidence="2">
    <location>
        <position position="1"/>
    </location>
</feature>
<proteinExistence type="predicted"/>
<dbReference type="EMBL" id="JAHBND010001200">
    <property type="protein sequence ID" value="MBS7676284.1"/>
    <property type="molecule type" value="Genomic_DNA"/>
</dbReference>
<dbReference type="AlphaFoldDB" id="A0AAW4KYR3"/>
<dbReference type="InterPro" id="IPR015424">
    <property type="entry name" value="PyrdxlP-dep_Trfase"/>
</dbReference>
<dbReference type="GO" id="GO:0005829">
    <property type="term" value="C:cytosol"/>
    <property type="evidence" value="ECO:0007669"/>
    <property type="project" value="TreeGrafter"/>
</dbReference>
<comment type="caution">
    <text evidence="2">The sequence shown here is derived from an EMBL/GenBank/DDBJ whole genome shotgun (WGS) entry which is preliminary data.</text>
</comment>
<dbReference type="Gene3D" id="3.40.640.10">
    <property type="entry name" value="Type I PLP-dependent aspartate aminotransferase-like (Major domain)"/>
    <property type="match status" value="1"/>
</dbReference>
<feature type="non-terminal residue" evidence="2">
    <location>
        <position position="88"/>
    </location>
</feature>
<evidence type="ECO:0000313" key="3">
    <source>
        <dbReference type="Proteomes" id="UP001196338"/>
    </source>
</evidence>
<evidence type="ECO:0000259" key="1">
    <source>
        <dbReference type="Pfam" id="PF01276"/>
    </source>
</evidence>
<protein>
    <submittedName>
        <fullName evidence="2">Arginine decarboxylase</fullName>
        <ecNumber evidence="2">4.1.1.19</ecNumber>
    </submittedName>
</protein>
<sequence>PLSEFSPESIRAKIDASPLTRGRPPKVKLAVVTNSTYDGLCYNAELIKQQLGNSVEVLHFDEAWYAYAAFHEFFAGRYGMGTSRTPDS</sequence>
<accession>A0AAW4KYR3</accession>
<reference evidence="2" key="1">
    <citation type="submission" date="2021-05" db="EMBL/GenBank/DDBJ databases">
        <authorList>
            <person name="Stine C."/>
        </authorList>
    </citation>
    <scope>NUCLEOTIDE SEQUENCE</scope>
    <source>
        <strain evidence="2">TDS0091212</strain>
    </source>
</reference>
<dbReference type="InterPro" id="IPR011193">
    <property type="entry name" value="Orn/lys/arg_de-COase"/>
</dbReference>
<keyword evidence="2" id="KW-0456">Lyase</keyword>
<dbReference type="SUPFAM" id="SSF53383">
    <property type="entry name" value="PLP-dependent transferases"/>
    <property type="match status" value="1"/>
</dbReference>
<dbReference type="GO" id="GO:0006527">
    <property type="term" value="P:L-arginine catabolic process"/>
    <property type="evidence" value="ECO:0007669"/>
    <property type="project" value="TreeGrafter"/>
</dbReference>
<dbReference type="PANTHER" id="PTHR45229:SF3">
    <property type="entry name" value="BIODEGRADATIVE ARGININE DECARBOXYLASE"/>
    <property type="match status" value="1"/>
</dbReference>